<keyword evidence="1" id="KW-0472">Membrane</keyword>
<keyword evidence="5" id="KW-1185">Reference proteome</keyword>
<protein>
    <recommendedName>
        <fullName evidence="6">Holin</fullName>
    </recommendedName>
</protein>
<dbReference type="RefSeq" id="WP_198829252.1">
    <property type="nucleotide sequence ID" value="NZ_CP066308.1"/>
</dbReference>
<dbReference type="KEGG" id="bcop:JD108_07625"/>
<keyword evidence="1" id="KW-1133">Transmembrane helix</keyword>
<evidence type="ECO:0000313" key="2">
    <source>
        <dbReference type="EMBL" id="QQE75738.1"/>
    </source>
</evidence>
<reference evidence="3" key="2">
    <citation type="submission" date="2021-04" db="EMBL/GenBank/DDBJ databases">
        <title>Brevibacillus composti FJAT-54423, complete genome.</title>
        <authorList>
            <person name="Tang R."/>
        </authorList>
    </citation>
    <scope>NUCLEOTIDE SEQUENCE</scope>
    <source>
        <strain evidence="3">FJAT-54424</strain>
    </source>
</reference>
<keyword evidence="1" id="KW-0812">Transmembrane</keyword>
<feature type="transmembrane region" description="Helical" evidence="1">
    <location>
        <begin position="61"/>
        <end position="84"/>
    </location>
</feature>
<gene>
    <name evidence="2" type="ORF">JD108_07625</name>
    <name evidence="3" type="ORF">KDJ56_07305</name>
</gene>
<evidence type="ECO:0000313" key="3">
    <source>
        <dbReference type="EMBL" id="QUO42764.1"/>
    </source>
</evidence>
<dbReference type="EMBL" id="CP073708">
    <property type="protein sequence ID" value="QUO42764.1"/>
    <property type="molecule type" value="Genomic_DNA"/>
</dbReference>
<evidence type="ECO:0000256" key="1">
    <source>
        <dbReference type="SAM" id="Phobius"/>
    </source>
</evidence>
<organism evidence="2 4">
    <name type="scientific">Brevibacillus composti</name>
    <dbReference type="NCBI Taxonomy" id="2796470"/>
    <lineage>
        <taxon>Bacteria</taxon>
        <taxon>Bacillati</taxon>
        <taxon>Bacillota</taxon>
        <taxon>Bacilli</taxon>
        <taxon>Bacillales</taxon>
        <taxon>Paenibacillaceae</taxon>
        <taxon>Brevibacillus</taxon>
    </lineage>
</organism>
<reference evidence="2 4" key="1">
    <citation type="submission" date="2020-12" db="EMBL/GenBank/DDBJ databases">
        <title>strain FJAT-54423T represents a novel species of the genus Brevibacillus.</title>
        <authorList>
            <person name="Tang R."/>
        </authorList>
    </citation>
    <scope>NUCLEOTIDE SEQUENCE [LARGE SCALE GENOMIC DNA]</scope>
    <source>
        <strain evidence="2 4">FJAT-54423</strain>
    </source>
</reference>
<evidence type="ECO:0008006" key="6">
    <source>
        <dbReference type="Google" id="ProtNLM"/>
    </source>
</evidence>
<name>A0A7T5EN85_9BACL</name>
<dbReference type="EMBL" id="CP066308">
    <property type="protein sequence ID" value="QQE75738.1"/>
    <property type="molecule type" value="Genomic_DNA"/>
</dbReference>
<dbReference type="Proteomes" id="UP000677234">
    <property type="component" value="Chromosome"/>
</dbReference>
<feature type="transmembrane region" description="Helical" evidence="1">
    <location>
        <begin position="6"/>
        <end position="26"/>
    </location>
</feature>
<proteinExistence type="predicted"/>
<dbReference type="AlphaFoldDB" id="A0A7T5EN85"/>
<feature type="transmembrane region" description="Helical" evidence="1">
    <location>
        <begin position="35"/>
        <end position="55"/>
    </location>
</feature>
<evidence type="ECO:0000313" key="4">
    <source>
        <dbReference type="Proteomes" id="UP000595847"/>
    </source>
</evidence>
<accession>A0A7T5EN85</accession>
<dbReference type="Proteomes" id="UP000595847">
    <property type="component" value="Chromosome"/>
</dbReference>
<evidence type="ECO:0000313" key="5">
    <source>
        <dbReference type="Proteomes" id="UP000677234"/>
    </source>
</evidence>
<sequence>MTETITTWILVALLTEGVTEILKVLFPDKIKDKATFATSIVVGVALAFSFNLQLFNLSGVGAYFATAAAGILASRGANYLNGFLKKMDIIKTLK</sequence>